<accession>A0A8R1UZF2</accession>
<dbReference type="EnsemblMetazoa" id="PPA42669.1">
    <property type="protein sequence ID" value="PPA42669.1"/>
    <property type="gene ID" value="WBGene00281038"/>
</dbReference>
<dbReference type="Proteomes" id="UP000005239">
    <property type="component" value="Unassembled WGS sequence"/>
</dbReference>
<dbReference type="Pfam" id="PF00646">
    <property type="entry name" value="F-box"/>
    <property type="match status" value="1"/>
</dbReference>
<dbReference type="SMART" id="SM00256">
    <property type="entry name" value="FBOX"/>
    <property type="match status" value="12"/>
</dbReference>
<dbReference type="OrthoDB" id="594804at2759"/>
<organism evidence="1 2">
    <name type="scientific">Pristionchus pacificus</name>
    <name type="common">Parasitic nematode worm</name>
    <dbReference type="NCBI Taxonomy" id="54126"/>
    <lineage>
        <taxon>Eukaryota</taxon>
        <taxon>Metazoa</taxon>
        <taxon>Ecdysozoa</taxon>
        <taxon>Nematoda</taxon>
        <taxon>Chromadorea</taxon>
        <taxon>Rhabditida</taxon>
        <taxon>Rhabditina</taxon>
        <taxon>Diplogasteromorpha</taxon>
        <taxon>Diplogasteroidea</taxon>
        <taxon>Neodiplogasteridae</taxon>
        <taxon>Pristionchus</taxon>
    </lineage>
</organism>
<sequence>AYKDSVDGKDEFIVNIFDGFIHIAFSGFDEEDIGIERLNPNNGRGFEIILYEDQKSLNRAKDGRRGYERIRMDMPISNLTSLMESNCNVNGDKGDFFDLLDCQDDIINRFFSFLDPDDRMRMRLNKRLNRIEAESLYFLEKVELKQSYYDESKCVIIKDCEYPVDFVSRIAHNASIGELQIEFSCSSEAHQFYNIIKEFRCISGLSISPWIIADSVFLEVSRRCESLNFNNRHIFDIYPENLHDMYKLDLLGFPDEIIEEFFSYLDPEDRMRVRLNKRLNKIVNESKYYVKEMNLHQMPISNLTSLMESNCNVNGDKGDFFDLLDCQDDIINRFFSFLDPDDRMRMRLNKRLNRIEAESMYFIQRVELKQVASDVQEVMCVIIKDREYPFDFISRIARNTSIGKLQIEFPYSDEADHKFCDVINQFRCFRELSICFWNWKRAEIMRFFLDLSRRCESLDFENYHTINISPENLHDMYKVIVDDTTSLNFFSINELKLSTVTSFLNLLGISYNSGRVITNRNIEAYKSSFHYCDDKYFVNIVDGCARIIFEVPYIISNRDNWDFITSIEITFHKNQGAFNRFKYNTSLIERRCNGDNRDFFDLAGCPDEIIERFFSYLSMEERMKMRLNKRLNKIGERFQYFMDYVELGDKPHFVYVDGRNYPFGFIRRIARNTSIVFLKITFPKSLKLAYELCSIIKEFKGITELSISYDLFWLGNKDNEIMTDSFFLDLLGRCVVLEFDSPDNAHLSPAILHNVYKSMNDDSVSVRRVTIPDLIKRNDLDAFLDFLEIEYRFGGIIFSSRNIEAYKDYDDDQYIINIFDGFIHIAFAGFAEEDNGQGRLNPWESRKFDIILYDDLEALNSAKSGRKGWNRIRMDMSLSSLTALMESNCNVNGDKGDFFDLLGYPDKVIDRVFSFLPFNERMEMRLNKRLNKIVNESKFYVEGVKLYQVHYENKCVIIKKRPYCVDFFSRIARNLSIGTLVVSLSSFDGLHGKFLDLIKDFKYFNMLALDFDYGQVTGEAVNNILTDSFFLNLNGRCNSLLLKCNDLMSLSYFSVIALLQVYKCMNDGPTSFCKFFSTIQFGEVKLNAFLNTLGIAYRNGHVYKEYIPFIERGFFLDIFDGFFKIRFVDYGMEGQYAFFHYELFKNIDALNRAKNNPMVEGVTRVRMDHFEMAIEQAKSCINIHSIQMSLSNLTSFLKNNCTVNGDLKAIFGSSGFPDKIIEKIFSYLAVEDRIRMRLNKRLINIESKSKYYLKEVDLKEVGPYSDELIHKFCNIIKEFRSIEELSITAWRRGNVDEGVTDSFFLDLLRRCKKLCIMCHNSESYQISPEILNNVVKGMKDGTASVRHLIHSCNKRGTPEAFLNLLGITFRNGQVYSNRNIEAYKDYTDEDDGILVNIFDGFVQILFSYWPEYDDGYLGLRTDIELHENHDALRQAKDPVWQWKRSRRAYLLSRSCYVEAHTKSDGGKKLICVAGLCRSKMYIDISSLQIALSILSLLMDSNCKVNGYKGAFFDLSGCPDEIIDKFFSYLNPEDRMEMRLNKRLSKIVAESKYYVERVNLYQDDDKKYVMIKNSRYRVDFIHRIAHNLSIGHLFVTLRSCDELYSKFLDLINMFTCFKQLGLDFKHDGITQETVDKILVNSFCMNLNGGCNFLFLGCIEEMQFNISSIEALIQLYTSVNDGSTSIRKFFSHMKIDEVRLNAFLNKIGITYKSGRIISKKNIEAYTDSSLLLDEDGVFVNIFDGFFHTWFFDIEMNGQYKFFMYELLENHDALNSAKVNPLHESLTRFDLLGCQDEIINRFFSFLDLEDRMRMRLNKRLHKIEAESKYFIDRVELIQVSGLDESKCVIIKYHKKFDFISRIAHNTSIGELKIKFPDSVEVTRKIYNIFKEFRCIGKLWISDSRYTRADIMTDSFFLDLSNRCESLYLNDYTSCISHENLHSVYKIIADDSTSLHYFRIKELKLKTVREFLNLIGISYNNGRVSANRNVKAYKSSSDCFLYYVNIIDGCSRIIFDSPYHEDNWEINTSIEITFHKNQESLNKFKYNTSMMESKCTGDNGDFFDLSGLPDEMIDRVFSFLDVRDRMRSRMNKRLDKIVAESKYHLKDVILDQVNNHGNNCVVIENRRCLFDLISRLAYNASVGELNIFIPSSDELTNKFLDLIVEFRNVEILGLNFRTYRMTAEIMNEIMSDSFFLNLTRKCRTLSLAYPTYMELNNISGEVLYQVYKGMNDGSTTFHKLSICKLKCEVFDAFLNLLEIAYRNGRIFSNRNIEVYKDTNRYGGIYMNIFDGFYHIWLYDPETNRHYEQFNVELHKNVDELDSAKFLPINLEWERMPLSDLTSLMESNCYVNGDKGDFFDLLDCQDEIINRFFSYLEPNDRMRMRLNKRLHKIEAESKYYIDRMGLEQLYGKENKKCVYTNKRWYPFDFIRRIAHSTTIGELTIFVPDSDELAHQFCSIIEQFRCITVISIRFLGRRLADIISDSLFLELSRRCKYLDLNFSDLKIDNISPENLHDMYKVIVDLSTNLLFFKINKLALKTVRAFLNLLGISYQNGRVISNSNIEAYKSSSDCFEYYVNIVVGFIRIIFRVWSDSENRLESRSSIEIIFHKNQESLNLFKYNTSLMESKDKGDFFDLPGCPDEIIDKFFSYLIFEDRMRMRLNNRLSKIVTQSKSYLKYAVLNQGINDRYFMIEKKPYPLDLINRIAHNASIGTLYVRFRTSDELSAKFSDLIQEFTNIGELTLDFLGYRVFLNICLVSREEVNEIMTDSFFLNVAKKCKTITVSSDTSMALNNISAEVLHQVYTSMNDGSTGLRKLWLGGHFDEKKLNAFLNLLGIAYRNGQVISNRNIEAYTDTNMTGNFYVLIFDGFFLFQFYVWSIGCSRLTITLYKNLDALNRAKNIERRWKKMSLCCLTSLMKSNCKVNGGKGDFFDLLPDDIIDGIFSYLNFEDRLRMRLSRRLNKIVDESKFYLEEVKLMQVVVLRCYALRERKCHMNRPYCVDFIHRIAHNLSIRALVVTMTGDTVNNTLVHSFFKNVNGRCNSIVLKCNERKTTEEENGGTENISFSDERKCVSIKDREYPFDFIKRIAQNTSIGELKIYFSELVELTHKFCNIIEEFRYIRDLSICFRVFLTSEYVNIFEGLFHIRFNDSRMNNHYSVFNIELHNNIDALNCAKSYFNWFGWGKMPINRSAAKRKINDNADEKGDYFDFAGLPDEMIGHVFSFLGVRDRMRMRLNKRFSKIEAESKYNLDEVELDQDTTNENKCVTIKNRQYPIDLFNRVAHNTSIGELKIFIPDSDELANKFLDLFKEFRSIDTLLLAFLEISEEKMNEIMIDSFFLDLTKRCKTLFLGCNLQTKFNNISAEALHKVFESMNDGSTNFHTLFICGRISEEKLNAFLDLLGIAYRNDRVISKRNIEAYKDSCVLFGGFCVNIFEGFFRIQFNVSGISNQYSCFNFRLYKNLEDLNRSQNNCVVVQNNFVFLCREEHKIFDLLGLPDEIIDLAFSFLDVRERMRMRLDKRLDRIEAESKYYLEKVELKQGTTNENKCVAIKNRQYPIDLFNRVAHNTSIGELKIVVCENIMTPFNCRSKFPDSDELANKIIGLIKESRSIEALVLMFTEITQEKVDEIMIDSFFLYLTRKCGTLFLGCSLGMKFNNLSANAIHQVYKSMNEGSTDFRKLSYYDIKSETIEAFLKLLGIICRNEYLLSSRNIDAYKESSALFPGRFVVNIFDGLFHIKFYKSEMIRRYTQLNIELHKNLESVNRKKNNQVNPLLTRVRMDVYPKALVIFFDYQMSLSQFVQSIESNCEGKGGRGDYFYFNGLPQDLIDHTFSFLDLRDRMRARMNRRTNNIEANKYYAKEFGIGESECALVDNRLYPHDLIIRIAHNISIEELRVNFRVSDELNCLFLDLIKKFRSFGALELDFGAFAGIRDDKVGKIMNDPVFVNSTRRSTTLIIKCLKIDKISAMELFNVYKAYKDSSYSRMFFVNIFDDFYHIWFYDSGMSREYSNIKIELHKNLDALYSAKDYPIEEGFKRVRMAVYAE</sequence>
<evidence type="ECO:0000313" key="1">
    <source>
        <dbReference type="EnsemblMetazoa" id="PPA42669.1"/>
    </source>
</evidence>
<dbReference type="PANTHER" id="PTHR16134">
    <property type="entry name" value="F-BOX/TPR REPEAT PROTEIN POF3"/>
    <property type="match status" value="1"/>
</dbReference>
<dbReference type="GO" id="GO:0005829">
    <property type="term" value="C:cytosol"/>
    <property type="evidence" value="ECO:0000318"/>
    <property type="project" value="GO_Central"/>
</dbReference>
<dbReference type="GO" id="GO:0005634">
    <property type="term" value="C:nucleus"/>
    <property type="evidence" value="ECO:0000318"/>
    <property type="project" value="GO_Central"/>
</dbReference>
<dbReference type="PANTHER" id="PTHR16134:SF119">
    <property type="entry name" value="AT02038P-RELATED"/>
    <property type="match status" value="1"/>
</dbReference>
<evidence type="ECO:0000313" key="2">
    <source>
        <dbReference type="Proteomes" id="UP000005239"/>
    </source>
</evidence>
<dbReference type="CDD" id="cd09917">
    <property type="entry name" value="F-box_SF"/>
    <property type="match status" value="3"/>
</dbReference>
<dbReference type="InterPro" id="IPR036047">
    <property type="entry name" value="F-box-like_dom_sf"/>
</dbReference>
<name>A0A2A6BVM9_PRIPA</name>
<gene>
    <name evidence="1" type="primary">WBGene00281038</name>
</gene>
<reference evidence="1" key="2">
    <citation type="submission" date="2022-06" db="UniProtKB">
        <authorList>
            <consortium name="EnsemblMetazoa"/>
        </authorList>
    </citation>
    <scope>IDENTIFICATION</scope>
    <source>
        <strain evidence="1">PS312</strain>
    </source>
</reference>
<dbReference type="InterPro" id="IPR001810">
    <property type="entry name" value="F-box_dom"/>
</dbReference>
<dbReference type="PROSITE" id="PS50181">
    <property type="entry name" value="FBOX"/>
    <property type="match status" value="2"/>
</dbReference>
<protein>
    <submittedName>
        <fullName evidence="1">F-box domain-containing protein</fullName>
    </submittedName>
</protein>
<keyword evidence="2" id="KW-1185">Reference proteome</keyword>
<proteinExistence type="predicted"/>
<reference evidence="2" key="1">
    <citation type="journal article" date="2008" name="Nat. Genet.">
        <title>The Pristionchus pacificus genome provides a unique perspective on nematode lifestyle and parasitism.</title>
        <authorList>
            <person name="Dieterich C."/>
            <person name="Clifton S.W."/>
            <person name="Schuster L.N."/>
            <person name="Chinwalla A."/>
            <person name="Delehaunty K."/>
            <person name="Dinkelacker I."/>
            <person name="Fulton L."/>
            <person name="Fulton R."/>
            <person name="Godfrey J."/>
            <person name="Minx P."/>
            <person name="Mitreva M."/>
            <person name="Roeseler W."/>
            <person name="Tian H."/>
            <person name="Witte H."/>
            <person name="Yang S.P."/>
            <person name="Wilson R.K."/>
            <person name="Sommer R.J."/>
        </authorList>
    </citation>
    <scope>NUCLEOTIDE SEQUENCE [LARGE SCALE GENOMIC DNA]</scope>
    <source>
        <strain evidence="2">PS312</strain>
    </source>
</reference>
<accession>A0A2A6BVM9</accession>
<dbReference type="SUPFAM" id="SSF81383">
    <property type="entry name" value="F-box domain"/>
    <property type="match status" value="1"/>
</dbReference>